<evidence type="ECO:0000256" key="1">
    <source>
        <dbReference type="RuleBase" id="RU003860"/>
    </source>
</evidence>
<name>A0AAE3CK77_9PROT</name>
<dbReference type="Gene3D" id="3.30.300.90">
    <property type="entry name" value="BolA-like"/>
    <property type="match status" value="1"/>
</dbReference>
<evidence type="ECO:0000256" key="2">
    <source>
        <dbReference type="SAM" id="MobiDB-lite"/>
    </source>
</evidence>
<evidence type="ECO:0000313" key="4">
    <source>
        <dbReference type="Proteomes" id="UP001197378"/>
    </source>
</evidence>
<dbReference type="PANTHER" id="PTHR46230">
    <property type="match status" value="1"/>
</dbReference>
<keyword evidence="4" id="KW-1185">Reference proteome</keyword>
<evidence type="ECO:0000313" key="3">
    <source>
        <dbReference type="EMBL" id="MBU2788479.1"/>
    </source>
</evidence>
<dbReference type="InterPro" id="IPR036065">
    <property type="entry name" value="BolA-like_sf"/>
</dbReference>
<dbReference type="InterPro" id="IPR002634">
    <property type="entry name" value="BolA"/>
</dbReference>
<comment type="caution">
    <text evidence="3">The sequence shown here is derived from an EMBL/GenBank/DDBJ whole genome shotgun (WGS) entry which is preliminary data.</text>
</comment>
<dbReference type="EMBL" id="JAAXYO010000152">
    <property type="protein sequence ID" value="MBU2788479.1"/>
    <property type="molecule type" value="Genomic_DNA"/>
</dbReference>
<dbReference type="GO" id="GO:0016226">
    <property type="term" value="P:iron-sulfur cluster assembly"/>
    <property type="evidence" value="ECO:0007669"/>
    <property type="project" value="TreeGrafter"/>
</dbReference>
<sequence>MNKEAIENAVRSALQPQELEIRDRSEAHAGHAGATSDGGHYELRIVSDKFTGLSPLARHRLVYAAVDGIGESIHAFALQTLTPEEAQARAQKRPQRRTISLHS</sequence>
<organism evidence="3 4">
    <name type="scientific">Igneacidithiobacillus copahuensis</name>
    <dbReference type="NCBI Taxonomy" id="2724909"/>
    <lineage>
        <taxon>Bacteria</taxon>
        <taxon>Pseudomonadati</taxon>
        <taxon>Pseudomonadota</taxon>
        <taxon>Acidithiobacillia</taxon>
        <taxon>Acidithiobacillales</taxon>
        <taxon>Acidithiobacillaceae</taxon>
        <taxon>Igneacidithiobacillus</taxon>
    </lineage>
</organism>
<dbReference type="RefSeq" id="WP_215871057.1">
    <property type="nucleotide sequence ID" value="NZ_JAAXYO010000152.1"/>
</dbReference>
<dbReference type="PANTHER" id="PTHR46230:SF7">
    <property type="entry name" value="BOLA-LIKE PROTEIN 1"/>
    <property type="match status" value="1"/>
</dbReference>
<accession>A0AAE3CK77</accession>
<protein>
    <submittedName>
        <fullName evidence="3">BolA family transcriptional regulator</fullName>
    </submittedName>
</protein>
<feature type="compositionally biased region" description="Basic and acidic residues" evidence="2">
    <location>
        <begin position="19"/>
        <end position="29"/>
    </location>
</feature>
<comment type="similarity">
    <text evidence="1">Belongs to the BolA/IbaG family.</text>
</comment>
<dbReference type="SUPFAM" id="SSF82657">
    <property type="entry name" value="BolA-like"/>
    <property type="match status" value="1"/>
</dbReference>
<dbReference type="PIRSF" id="PIRSF003113">
    <property type="entry name" value="BolA"/>
    <property type="match status" value="1"/>
</dbReference>
<dbReference type="Proteomes" id="UP001197378">
    <property type="component" value="Unassembled WGS sequence"/>
</dbReference>
<proteinExistence type="inferred from homology"/>
<reference evidence="3" key="1">
    <citation type="journal article" date="2021" name="ISME J.">
        <title>Genomic evolution of the class Acidithiobacillia: deep-branching Proteobacteria living in extreme acidic conditions.</title>
        <authorList>
            <person name="Moya-Beltran A."/>
            <person name="Beard S."/>
            <person name="Rojas-Villalobos C."/>
            <person name="Issotta F."/>
            <person name="Gallardo Y."/>
            <person name="Ulloa R."/>
            <person name="Giaveno A."/>
            <person name="Degli Esposti M."/>
            <person name="Johnson D.B."/>
            <person name="Quatrini R."/>
        </authorList>
    </citation>
    <scope>NUCLEOTIDE SEQUENCE</scope>
    <source>
        <strain evidence="3">VAN18-1</strain>
    </source>
</reference>
<feature type="region of interest" description="Disordered" evidence="2">
    <location>
        <begin position="1"/>
        <end position="38"/>
    </location>
</feature>
<dbReference type="Pfam" id="PF01722">
    <property type="entry name" value="BolA"/>
    <property type="match status" value="1"/>
</dbReference>
<dbReference type="AlphaFoldDB" id="A0AAE3CK77"/>
<gene>
    <name evidence="3" type="ORF">HFQ13_09770</name>
</gene>